<dbReference type="Pfam" id="PF02518">
    <property type="entry name" value="HATPase_c"/>
    <property type="match status" value="1"/>
</dbReference>
<comment type="catalytic activity">
    <reaction evidence="1">
        <text>ATP + protein L-histidine = ADP + protein N-phospho-L-histidine.</text>
        <dbReference type="EC" id="2.7.13.3"/>
    </reaction>
</comment>
<dbReference type="SUPFAM" id="SSF55874">
    <property type="entry name" value="ATPase domain of HSP90 chaperone/DNA topoisomerase II/histidine kinase"/>
    <property type="match status" value="1"/>
</dbReference>
<dbReference type="Proteomes" id="UP001319180">
    <property type="component" value="Unassembled WGS sequence"/>
</dbReference>
<dbReference type="AlphaFoldDB" id="A0AAP2D8X9"/>
<comment type="caution">
    <text evidence="11">The sequence shown here is derived from an EMBL/GenBank/DDBJ whole genome shotgun (WGS) entry which is preliminary data.</text>
</comment>
<keyword evidence="9" id="KW-1133">Transmembrane helix</keyword>
<organism evidence="11 12">
    <name type="scientific">Dawidia soli</name>
    <dbReference type="NCBI Taxonomy" id="2782352"/>
    <lineage>
        <taxon>Bacteria</taxon>
        <taxon>Pseudomonadati</taxon>
        <taxon>Bacteroidota</taxon>
        <taxon>Cytophagia</taxon>
        <taxon>Cytophagales</taxon>
        <taxon>Chryseotaleaceae</taxon>
        <taxon>Dawidia</taxon>
    </lineage>
</organism>
<dbReference type="GO" id="GO:0005524">
    <property type="term" value="F:ATP binding"/>
    <property type="evidence" value="ECO:0007669"/>
    <property type="project" value="UniProtKB-KW"/>
</dbReference>
<dbReference type="InterPro" id="IPR050482">
    <property type="entry name" value="Sensor_HK_TwoCompSys"/>
</dbReference>
<evidence type="ECO:0000259" key="10">
    <source>
        <dbReference type="SMART" id="SM00387"/>
    </source>
</evidence>
<dbReference type="InterPro" id="IPR003594">
    <property type="entry name" value="HATPase_dom"/>
</dbReference>
<reference evidence="11 12" key="1">
    <citation type="submission" date="2021-05" db="EMBL/GenBank/DDBJ databases">
        <title>A Polyphasic approach of four new species of the genus Ohtaekwangia: Ohtaekwangia histidinii sp. nov., Ohtaekwangia cretensis sp. nov., Ohtaekwangia indiensis sp. nov., Ohtaekwangia reichenbachii sp. nov. from diverse environment.</title>
        <authorList>
            <person name="Octaviana S."/>
        </authorList>
    </citation>
    <scope>NUCLEOTIDE SEQUENCE [LARGE SCALE GENOMIC DNA]</scope>
    <source>
        <strain evidence="11 12">PWU37</strain>
    </source>
</reference>
<evidence type="ECO:0000256" key="1">
    <source>
        <dbReference type="ARBA" id="ARBA00000085"/>
    </source>
</evidence>
<evidence type="ECO:0000313" key="12">
    <source>
        <dbReference type="Proteomes" id="UP001319180"/>
    </source>
</evidence>
<dbReference type="EMBL" id="JAHESC010000019">
    <property type="protein sequence ID" value="MBT1687673.1"/>
    <property type="molecule type" value="Genomic_DNA"/>
</dbReference>
<dbReference type="RefSeq" id="WP_254090902.1">
    <property type="nucleotide sequence ID" value="NZ_JAHESC010000019.1"/>
</dbReference>
<dbReference type="InterPro" id="IPR036890">
    <property type="entry name" value="HATPase_C_sf"/>
</dbReference>
<dbReference type="PANTHER" id="PTHR24421:SF10">
    <property type="entry name" value="NITRATE_NITRITE SENSOR PROTEIN NARQ"/>
    <property type="match status" value="1"/>
</dbReference>
<dbReference type="InterPro" id="IPR011712">
    <property type="entry name" value="Sig_transdc_His_kin_sub3_dim/P"/>
</dbReference>
<gene>
    <name evidence="11" type="ORF">KK078_13965</name>
</gene>
<feature type="domain" description="Histidine kinase/HSP90-like ATPase" evidence="10">
    <location>
        <begin position="161"/>
        <end position="256"/>
    </location>
</feature>
<accession>A0AAP2D8X9</accession>
<keyword evidence="4" id="KW-0808">Transferase</keyword>
<dbReference type="EC" id="2.7.13.3" evidence="2"/>
<evidence type="ECO:0000256" key="2">
    <source>
        <dbReference type="ARBA" id="ARBA00012438"/>
    </source>
</evidence>
<evidence type="ECO:0000256" key="9">
    <source>
        <dbReference type="SAM" id="Phobius"/>
    </source>
</evidence>
<keyword evidence="6" id="KW-0418">Kinase</keyword>
<keyword evidence="7" id="KW-0067">ATP-binding</keyword>
<dbReference type="GO" id="GO:0000155">
    <property type="term" value="F:phosphorelay sensor kinase activity"/>
    <property type="evidence" value="ECO:0007669"/>
    <property type="project" value="InterPro"/>
</dbReference>
<dbReference type="GO" id="GO:0016020">
    <property type="term" value="C:membrane"/>
    <property type="evidence" value="ECO:0007669"/>
    <property type="project" value="InterPro"/>
</dbReference>
<keyword evidence="3" id="KW-0597">Phosphoprotein</keyword>
<keyword evidence="8" id="KW-0902">Two-component regulatory system</keyword>
<evidence type="ECO:0000256" key="7">
    <source>
        <dbReference type="ARBA" id="ARBA00022840"/>
    </source>
</evidence>
<dbReference type="Gene3D" id="1.20.5.1930">
    <property type="match status" value="1"/>
</dbReference>
<evidence type="ECO:0000256" key="4">
    <source>
        <dbReference type="ARBA" id="ARBA00022679"/>
    </source>
</evidence>
<dbReference type="PANTHER" id="PTHR24421">
    <property type="entry name" value="NITRATE/NITRITE SENSOR PROTEIN NARX-RELATED"/>
    <property type="match status" value="1"/>
</dbReference>
<dbReference type="CDD" id="cd16917">
    <property type="entry name" value="HATPase_UhpB-NarQ-NarX-like"/>
    <property type="match status" value="1"/>
</dbReference>
<dbReference type="GO" id="GO:0046983">
    <property type="term" value="F:protein dimerization activity"/>
    <property type="evidence" value="ECO:0007669"/>
    <property type="project" value="InterPro"/>
</dbReference>
<evidence type="ECO:0000313" key="11">
    <source>
        <dbReference type="EMBL" id="MBT1687673.1"/>
    </source>
</evidence>
<dbReference type="SMART" id="SM00387">
    <property type="entry name" value="HATPase_c"/>
    <property type="match status" value="1"/>
</dbReference>
<protein>
    <recommendedName>
        <fullName evidence="2">histidine kinase</fullName>
        <ecNumber evidence="2">2.7.13.3</ecNumber>
    </recommendedName>
</protein>
<dbReference type="Pfam" id="PF07730">
    <property type="entry name" value="HisKA_3"/>
    <property type="match status" value="1"/>
</dbReference>
<sequence>MVTTYILVALSSAIFTGLLVYLFGGKKTPKKTSRGGTESTAELIPWSRVNEFIEHDRQRISSDLHDELGTVLSLIHLDLELVMREADALPPHIEAKLITVKKNLNLTIETIRNIIWNLSPDFIEGMSLNFAIRELCHKLDAMKGTHVHFVQSGTPVPIQQRQKLSLFRMVQELFSNAIKHSNAWNISVHIHWDKENLTITVEDDGSDYRRQEHEQKTSGMGMINLLKRANSIGATLRREDVSPRGLRVIIEFNLQQQKDTTSNKFPAMPAAADVLS</sequence>
<keyword evidence="9" id="KW-0812">Transmembrane</keyword>
<dbReference type="Gene3D" id="3.30.565.10">
    <property type="entry name" value="Histidine kinase-like ATPase, C-terminal domain"/>
    <property type="match status" value="1"/>
</dbReference>
<name>A0AAP2D8X9_9BACT</name>
<evidence type="ECO:0000256" key="8">
    <source>
        <dbReference type="ARBA" id="ARBA00023012"/>
    </source>
</evidence>
<evidence type="ECO:0000256" key="6">
    <source>
        <dbReference type="ARBA" id="ARBA00022777"/>
    </source>
</evidence>
<feature type="transmembrane region" description="Helical" evidence="9">
    <location>
        <begin position="6"/>
        <end position="24"/>
    </location>
</feature>
<keyword evidence="9" id="KW-0472">Membrane</keyword>
<keyword evidence="12" id="KW-1185">Reference proteome</keyword>
<evidence type="ECO:0000256" key="3">
    <source>
        <dbReference type="ARBA" id="ARBA00022553"/>
    </source>
</evidence>
<proteinExistence type="predicted"/>
<keyword evidence="5" id="KW-0547">Nucleotide-binding</keyword>
<evidence type="ECO:0000256" key="5">
    <source>
        <dbReference type="ARBA" id="ARBA00022741"/>
    </source>
</evidence>